<dbReference type="InterPro" id="IPR029052">
    <property type="entry name" value="Metallo-depent_PP-like"/>
</dbReference>
<evidence type="ECO:0000313" key="3">
    <source>
        <dbReference type="EMBL" id="KAK3399486.1"/>
    </source>
</evidence>
<sequence>MTTSTTSPPDPTATTSTASTSASTIPSQQSSTPKTQETVPTRLLLLSDTHIRAHARTPLPFPIPSLPADVVIHAGDITDSSTLSEFSLCLSYLRQLSAPLKLLIAGNHDYTLDLPIYSQLVEAQSNSTLGRLSRRKGLGEVGDAHKLLQEAEKDGIFYLEEGVHRFELANGARLTVYASPATPAFGSFGFQYTEEEGHVFDIPKEADVVISHGPPRGVLDVSRLTRRSCGSVELWEAIRKVRPVLNVFGHVHEGWGAAVVRWPFAGSSQGAGEQEGMGGGDGNLKGSGEGKTKRGKGKKEKGEGMPEMTVLEDRRGVEEGWKDSKEERQKKREKVETVVRDGYYHLKYPDPEEDGREQTLFVNAAVPCAPGLAPWLVDIELLRSDVKDNGARIVAEERNGDRNPILREGLDATMGELQLS</sequence>
<keyword evidence="4" id="KW-1185">Reference proteome</keyword>
<feature type="domain" description="Calcineurin-like phosphoesterase" evidence="2">
    <location>
        <begin position="42"/>
        <end position="253"/>
    </location>
</feature>
<evidence type="ECO:0000256" key="1">
    <source>
        <dbReference type="SAM" id="MobiDB-lite"/>
    </source>
</evidence>
<feature type="compositionally biased region" description="Low complexity" evidence="1">
    <location>
        <begin position="1"/>
        <end position="38"/>
    </location>
</feature>
<name>A0AAE0UCT8_SORBR</name>
<dbReference type="PANTHER" id="PTHR12905:SF0">
    <property type="entry name" value="CALCINEURIN-LIKE PHOSPHOESTERASE DOMAIN-CONTAINING PROTEIN"/>
    <property type="match status" value="1"/>
</dbReference>
<accession>A0AAE0UCT8</accession>
<dbReference type="SUPFAM" id="SSF56300">
    <property type="entry name" value="Metallo-dependent phosphatases"/>
    <property type="match status" value="1"/>
</dbReference>
<reference evidence="3" key="1">
    <citation type="journal article" date="2023" name="Mol. Phylogenet. Evol.">
        <title>Genome-scale phylogeny and comparative genomics of the fungal order Sordariales.</title>
        <authorList>
            <person name="Hensen N."/>
            <person name="Bonometti L."/>
            <person name="Westerberg I."/>
            <person name="Brannstrom I.O."/>
            <person name="Guillou S."/>
            <person name="Cros-Aarteil S."/>
            <person name="Calhoun S."/>
            <person name="Haridas S."/>
            <person name="Kuo A."/>
            <person name="Mondo S."/>
            <person name="Pangilinan J."/>
            <person name="Riley R."/>
            <person name="LaButti K."/>
            <person name="Andreopoulos B."/>
            <person name="Lipzen A."/>
            <person name="Chen C."/>
            <person name="Yan M."/>
            <person name="Daum C."/>
            <person name="Ng V."/>
            <person name="Clum A."/>
            <person name="Steindorff A."/>
            <person name="Ohm R.A."/>
            <person name="Martin F."/>
            <person name="Silar P."/>
            <person name="Natvig D.O."/>
            <person name="Lalanne C."/>
            <person name="Gautier V."/>
            <person name="Ament-Velasquez S.L."/>
            <person name="Kruys A."/>
            <person name="Hutchinson M.I."/>
            <person name="Powell A.J."/>
            <person name="Barry K."/>
            <person name="Miller A.N."/>
            <person name="Grigoriev I.V."/>
            <person name="Debuchy R."/>
            <person name="Gladieux P."/>
            <person name="Hiltunen Thoren M."/>
            <person name="Johannesson H."/>
        </authorList>
    </citation>
    <scope>NUCLEOTIDE SEQUENCE</scope>
    <source>
        <strain evidence="3">FGSC 1904</strain>
    </source>
</reference>
<dbReference type="GO" id="GO:0016787">
    <property type="term" value="F:hydrolase activity"/>
    <property type="evidence" value="ECO:0007669"/>
    <property type="project" value="InterPro"/>
</dbReference>
<dbReference type="PANTHER" id="PTHR12905">
    <property type="entry name" value="METALLOPHOSPHOESTERASE"/>
    <property type="match status" value="1"/>
</dbReference>
<dbReference type="AlphaFoldDB" id="A0AAE0UCT8"/>
<dbReference type="InterPro" id="IPR004843">
    <property type="entry name" value="Calcineurin-like_PHP"/>
</dbReference>
<dbReference type="Gene3D" id="3.60.21.10">
    <property type="match status" value="1"/>
</dbReference>
<feature type="region of interest" description="Disordered" evidence="1">
    <location>
        <begin position="268"/>
        <end position="308"/>
    </location>
</feature>
<gene>
    <name evidence="3" type="ORF">B0T20DRAFT_199312</name>
</gene>
<dbReference type="Proteomes" id="UP001281003">
    <property type="component" value="Unassembled WGS sequence"/>
</dbReference>
<evidence type="ECO:0000313" key="4">
    <source>
        <dbReference type="Proteomes" id="UP001281003"/>
    </source>
</evidence>
<dbReference type="Pfam" id="PF00149">
    <property type="entry name" value="Metallophos"/>
    <property type="match status" value="1"/>
</dbReference>
<dbReference type="InterPro" id="IPR051693">
    <property type="entry name" value="UPF0046_metallophosphoest"/>
</dbReference>
<proteinExistence type="predicted"/>
<reference evidence="3" key="2">
    <citation type="submission" date="2023-07" db="EMBL/GenBank/DDBJ databases">
        <authorList>
            <consortium name="Lawrence Berkeley National Laboratory"/>
            <person name="Haridas S."/>
            <person name="Hensen N."/>
            <person name="Bonometti L."/>
            <person name="Westerberg I."/>
            <person name="Brannstrom I.O."/>
            <person name="Guillou S."/>
            <person name="Cros-Aarteil S."/>
            <person name="Calhoun S."/>
            <person name="Kuo A."/>
            <person name="Mondo S."/>
            <person name="Pangilinan J."/>
            <person name="Riley R."/>
            <person name="LaButti K."/>
            <person name="Andreopoulos B."/>
            <person name="Lipzen A."/>
            <person name="Chen C."/>
            <person name="Yanf M."/>
            <person name="Daum C."/>
            <person name="Ng V."/>
            <person name="Clum A."/>
            <person name="Steindorff A."/>
            <person name="Ohm R."/>
            <person name="Martin F."/>
            <person name="Silar P."/>
            <person name="Natvig D."/>
            <person name="Lalanne C."/>
            <person name="Gautier V."/>
            <person name="Ament-velasquez S.L."/>
            <person name="Kruys A."/>
            <person name="Hutchinson M.I."/>
            <person name="Powell A.J."/>
            <person name="Barry K."/>
            <person name="Miller A.N."/>
            <person name="Grigoriev I.V."/>
            <person name="Debuchy R."/>
            <person name="Gladieux P."/>
            <person name="Thoren M.H."/>
            <person name="Johannesson H."/>
        </authorList>
    </citation>
    <scope>NUCLEOTIDE SEQUENCE</scope>
    <source>
        <strain evidence="3">FGSC 1904</strain>
    </source>
</reference>
<dbReference type="EMBL" id="JAUTDP010000005">
    <property type="protein sequence ID" value="KAK3399486.1"/>
    <property type="molecule type" value="Genomic_DNA"/>
</dbReference>
<organism evidence="3 4">
    <name type="scientific">Sordaria brevicollis</name>
    <dbReference type="NCBI Taxonomy" id="83679"/>
    <lineage>
        <taxon>Eukaryota</taxon>
        <taxon>Fungi</taxon>
        <taxon>Dikarya</taxon>
        <taxon>Ascomycota</taxon>
        <taxon>Pezizomycotina</taxon>
        <taxon>Sordariomycetes</taxon>
        <taxon>Sordariomycetidae</taxon>
        <taxon>Sordariales</taxon>
        <taxon>Sordariaceae</taxon>
        <taxon>Sordaria</taxon>
    </lineage>
</organism>
<comment type="caution">
    <text evidence="3">The sequence shown here is derived from an EMBL/GenBank/DDBJ whole genome shotgun (WGS) entry which is preliminary data.</text>
</comment>
<protein>
    <submittedName>
        <fullName evidence="3">Metallo-dependent phosphatase-like protein</fullName>
    </submittedName>
</protein>
<evidence type="ECO:0000259" key="2">
    <source>
        <dbReference type="Pfam" id="PF00149"/>
    </source>
</evidence>
<feature type="region of interest" description="Disordered" evidence="1">
    <location>
        <begin position="1"/>
        <end position="39"/>
    </location>
</feature>
<feature type="compositionally biased region" description="Gly residues" evidence="1">
    <location>
        <begin position="273"/>
        <end position="289"/>
    </location>
</feature>